<feature type="compositionally biased region" description="Polar residues" evidence="12">
    <location>
        <begin position="146"/>
        <end position="164"/>
    </location>
</feature>
<organism evidence="14 15">
    <name type="scientific">Oikopleura dioica</name>
    <name type="common">Tunicate</name>
    <dbReference type="NCBI Taxonomy" id="34765"/>
    <lineage>
        <taxon>Eukaryota</taxon>
        <taxon>Metazoa</taxon>
        <taxon>Chordata</taxon>
        <taxon>Tunicata</taxon>
        <taxon>Appendicularia</taxon>
        <taxon>Copelata</taxon>
        <taxon>Oikopleuridae</taxon>
        <taxon>Oikopleura</taxon>
    </lineage>
</organism>
<keyword evidence="6" id="KW-0862">Zinc</keyword>
<evidence type="ECO:0000256" key="2">
    <source>
        <dbReference type="ARBA" id="ARBA00006991"/>
    </source>
</evidence>
<keyword evidence="15" id="KW-1185">Reference proteome</keyword>
<dbReference type="SMART" id="SM00355">
    <property type="entry name" value="ZnF_C2H2"/>
    <property type="match status" value="3"/>
</dbReference>
<feature type="compositionally biased region" description="Pro residues" evidence="12">
    <location>
        <begin position="27"/>
        <end position="37"/>
    </location>
</feature>
<dbReference type="SUPFAM" id="SSF57667">
    <property type="entry name" value="beta-beta-alpha zinc fingers"/>
    <property type="match status" value="1"/>
</dbReference>
<proteinExistence type="inferred from homology"/>
<name>A0ABN7SH33_OIKDI</name>
<feature type="compositionally biased region" description="Polar residues" evidence="12">
    <location>
        <begin position="113"/>
        <end position="125"/>
    </location>
</feature>
<comment type="similarity">
    <text evidence="2">Belongs to the krueppel C2H2-type zinc-finger protein family.</text>
</comment>
<keyword evidence="7" id="KW-0805">Transcription regulation</keyword>
<dbReference type="InterPro" id="IPR013087">
    <property type="entry name" value="Znf_C2H2_type"/>
</dbReference>
<evidence type="ECO:0000256" key="6">
    <source>
        <dbReference type="ARBA" id="ARBA00022833"/>
    </source>
</evidence>
<keyword evidence="9" id="KW-0804">Transcription</keyword>
<feature type="compositionally biased region" description="Basic and acidic residues" evidence="12">
    <location>
        <begin position="378"/>
        <end position="397"/>
    </location>
</feature>
<evidence type="ECO:0000256" key="11">
    <source>
        <dbReference type="PROSITE-ProRule" id="PRU00042"/>
    </source>
</evidence>
<accession>A0ABN7SH33</accession>
<evidence type="ECO:0000256" key="12">
    <source>
        <dbReference type="SAM" id="MobiDB-lite"/>
    </source>
</evidence>
<evidence type="ECO:0000256" key="4">
    <source>
        <dbReference type="ARBA" id="ARBA00022737"/>
    </source>
</evidence>
<feature type="region of interest" description="Disordered" evidence="12">
    <location>
        <begin position="1"/>
        <end position="37"/>
    </location>
</feature>
<comment type="subcellular location">
    <subcellularLocation>
        <location evidence="1">Nucleus</location>
    </subcellularLocation>
</comment>
<dbReference type="Proteomes" id="UP001158576">
    <property type="component" value="Chromosome XSR"/>
</dbReference>
<dbReference type="EMBL" id="OU015569">
    <property type="protein sequence ID" value="CAG5097654.1"/>
    <property type="molecule type" value="Genomic_DNA"/>
</dbReference>
<feature type="domain" description="C2H2-type" evidence="13">
    <location>
        <begin position="261"/>
        <end position="286"/>
    </location>
</feature>
<dbReference type="Pfam" id="PF00096">
    <property type="entry name" value="zf-C2H2"/>
    <property type="match status" value="1"/>
</dbReference>
<evidence type="ECO:0000256" key="1">
    <source>
        <dbReference type="ARBA" id="ARBA00004123"/>
    </source>
</evidence>
<evidence type="ECO:0000259" key="13">
    <source>
        <dbReference type="PROSITE" id="PS50157"/>
    </source>
</evidence>
<feature type="compositionally biased region" description="Basic and acidic residues" evidence="12">
    <location>
        <begin position="126"/>
        <end position="143"/>
    </location>
</feature>
<feature type="region of interest" description="Disordered" evidence="12">
    <location>
        <begin position="83"/>
        <end position="175"/>
    </location>
</feature>
<evidence type="ECO:0000313" key="14">
    <source>
        <dbReference type="EMBL" id="CAG5097654.1"/>
    </source>
</evidence>
<keyword evidence="8" id="KW-0238">DNA-binding</keyword>
<feature type="domain" description="C2H2-type" evidence="13">
    <location>
        <begin position="233"/>
        <end position="260"/>
    </location>
</feature>
<evidence type="ECO:0000256" key="7">
    <source>
        <dbReference type="ARBA" id="ARBA00023015"/>
    </source>
</evidence>
<reference evidence="14 15" key="1">
    <citation type="submission" date="2021-04" db="EMBL/GenBank/DDBJ databases">
        <authorList>
            <person name="Bliznina A."/>
        </authorList>
    </citation>
    <scope>NUCLEOTIDE SEQUENCE [LARGE SCALE GENOMIC DNA]</scope>
</reference>
<evidence type="ECO:0000313" key="15">
    <source>
        <dbReference type="Proteomes" id="UP001158576"/>
    </source>
</evidence>
<protein>
    <submittedName>
        <fullName evidence="14">Oidioi.mRNA.OKI2018_I69.XSR.g15170.t3.cds</fullName>
    </submittedName>
</protein>
<feature type="region of interest" description="Disordered" evidence="12">
    <location>
        <begin position="361"/>
        <end position="397"/>
    </location>
</feature>
<dbReference type="PANTHER" id="PTHR45925">
    <property type="entry name" value="ZINC FINGER PROTEIN"/>
    <property type="match status" value="1"/>
</dbReference>
<keyword evidence="3" id="KW-0479">Metal-binding</keyword>
<sequence>MSLSHLFNSPSPLNQPNPSDLGYPRFPLQPTPFPVQPPGTNRNEIFVPQVPNVPKVFAHFGKGTEMLATYEKFESALRRGIPKVEDTTTPQPVLNFCANPTPNPNMNLPNQPDRQSQSSQNSSELVQEKDSQHGGEDLSKGDSEDNVSADNNANDTPQSSNGTSPVVKKRRPEVQLMPKPSIVAIPTATPVTFAIASTTAVPIKNSGSNPNTRSTAINSTVLNRLPSPSDNNHICSFCGKGWKTRSALEMHIRVHTGEEPFICALCGKGHKQKGQLKVHITKHHAGCSYPDPSLTAGAAFQHEKEKLKILRGARPIAPAPVDCSPKVNPVLSRQTEFDCHQCGLACHSWANLEKHLQAHEEADVAGDSTSENKMSILESDKMCSSDEERDKMSEGEG</sequence>
<dbReference type="PROSITE" id="PS00028">
    <property type="entry name" value="ZINC_FINGER_C2H2_1"/>
    <property type="match status" value="2"/>
</dbReference>
<evidence type="ECO:0000256" key="10">
    <source>
        <dbReference type="ARBA" id="ARBA00023242"/>
    </source>
</evidence>
<keyword evidence="4" id="KW-0677">Repeat</keyword>
<dbReference type="PROSITE" id="PS50157">
    <property type="entry name" value="ZINC_FINGER_C2H2_2"/>
    <property type="match status" value="2"/>
</dbReference>
<feature type="compositionally biased region" description="Low complexity" evidence="12">
    <location>
        <begin position="8"/>
        <end position="19"/>
    </location>
</feature>
<keyword evidence="5 11" id="KW-0863">Zinc-finger</keyword>
<evidence type="ECO:0000256" key="3">
    <source>
        <dbReference type="ARBA" id="ARBA00022723"/>
    </source>
</evidence>
<keyword evidence="10" id="KW-0539">Nucleus</keyword>
<evidence type="ECO:0000256" key="5">
    <source>
        <dbReference type="ARBA" id="ARBA00022771"/>
    </source>
</evidence>
<evidence type="ECO:0000256" key="8">
    <source>
        <dbReference type="ARBA" id="ARBA00023125"/>
    </source>
</evidence>
<dbReference type="Gene3D" id="3.30.160.60">
    <property type="entry name" value="Classic Zinc Finger"/>
    <property type="match status" value="2"/>
</dbReference>
<dbReference type="InterPro" id="IPR036236">
    <property type="entry name" value="Znf_C2H2_sf"/>
</dbReference>
<dbReference type="InterPro" id="IPR051967">
    <property type="entry name" value="Krueppel_C2H2-ZF"/>
</dbReference>
<gene>
    <name evidence="14" type="ORF">OKIOD_LOCUS6728</name>
</gene>
<evidence type="ECO:0000256" key="9">
    <source>
        <dbReference type="ARBA" id="ARBA00023163"/>
    </source>
</evidence>